<dbReference type="AlphaFoldDB" id="A0A7S4R8U6"/>
<accession>A0A7S4R8U6</accession>
<evidence type="ECO:0000256" key="2">
    <source>
        <dbReference type="SAM" id="SignalP"/>
    </source>
</evidence>
<evidence type="ECO:0000313" key="3">
    <source>
        <dbReference type="EMBL" id="CAE4604580.1"/>
    </source>
</evidence>
<sequence>MPPAAAASQRRVTGLLGFVPCCLWIRALSAETLARRRRGPGGPAASEGGARAGSPGGASTSTPPLAVLSSQPPCSCGGSETRSEPSGPTEAAALAEHSP</sequence>
<proteinExistence type="predicted"/>
<name>A0A7S4R8U6_9DINO</name>
<protein>
    <submittedName>
        <fullName evidence="3">Uncharacterized protein</fullName>
    </submittedName>
</protein>
<dbReference type="EMBL" id="HBNR01044160">
    <property type="protein sequence ID" value="CAE4604580.1"/>
    <property type="molecule type" value="Transcribed_RNA"/>
</dbReference>
<gene>
    <name evidence="3" type="ORF">AMON00008_LOCUS30729</name>
</gene>
<feature type="signal peptide" evidence="2">
    <location>
        <begin position="1"/>
        <end position="29"/>
    </location>
</feature>
<feature type="chain" id="PRO_5030615931" evidence="2">
    <location>
        <begin position="30"/>
        <end position="99"/>
    </location>
</feature>
<keyword evidence="2" id="KW-0732">Signal</keyword>
<feature type="compositionally biased region" description="Polar residues" evidence="1">
    <location>
        <begin position="68"/>
        <end position="86"/>
    </location>
</feature>
<evidence type="ECO:0000256" key="1">
    <source>
        <dbReference type="SAM" id="MobiDB-lite"/>
    </source>
</evidence>
<feature type="region of interest" description="Disordered" evidence="1">
    <location>
        <begin position="33"/>
        <end position="99"/>
    </location>
</feature>
<organism evidence="3">
    <name type="scientific">Alexandrium monilatum</name>
    <dbReference type="NCBI Taxonomy" id="311494"/>
    <lineage>
        <taxon>Eukaryota</taxon>
        <taxon>Sar</taxon>
        <taxon>Alveolata</taxon>
        <taxon>Dinophyceae</taxon>
        <taxon>Gonyaulacales</taxon>
        <taxon>Pyrocystaceae</taxon>
        <taxon>Alexandrium</taxon>
    </lineage>
</organism>
<reference evidence="3" key="1">
    <citation type="submission" date="2021-01" db="EMBL/GenBank/DDBJ databases">
        <authorList>
            <person name="Corre E."/>
            <person name="Pelletier E."/>
            <person name="Niang G."/>
            <person name="Scheremetjew M."/>
            <person name="Finn R."/>
            <person name="Kale V."/>
            <person name="Holt S."/>
            <person name="Cochrane G."/>
            <person name="Meng A."/>
            <person name="Brown T."/>
            <person name="Cohen L."/>
        </authorList>
    </citation>
    <scope>NUCLEOTIDE SEQUENCE</scope>
    <source>
        <strain evidence="3">CCMP3105</strain>
    </source>
</reference>